<proteinExistence type="predicted"/>
<dbReference type="InterPro" id="IPR019446">
    <property type="entry name" value="BMT5-like"/>
</dbReference>
<comment type="caution">
    <text evidence="2">The sequence shown here is derived from an EMBL/GenBank/DDBJ whole genome shotgun (WGS) entry which is preliminary data.</text>
</comment>
<dbReference type="Pfam" id="PF00646">
    <property type="entry name" value="F-box"/>
    <property type="match status" value="1"/>
</dbReference>
<reference evidence="2" key="1">
    <citation type="submission" date="2023-07" db="EMBL/GenBank/DDBJ databases">
        <authorList>
            <consortium name="CYATHOMIX"/>
        </authorList>
    </citation>
    <scope>NUCLEOTIDE SEQUENCE</scope>
    <source>
        <strain evidence="2">N/A</strain>
    </source>
</reference>
<feature type="domain" description="F-box" evidence="1">
    <location>
        <begin position="2"/>
        <end position="49"/>
    </location>
</feature>
<dbReference type="Proteomes" id="UP001176961">
    <property type="component" value="Unassembled WGS sequence"/>
</dbReference>
<dbReference type="PANTHER" id="PTHR11538:SF26">
    <property type="entry name" value="FERREDOXIN-FOLD ANTICODON-BINDING DOMAIN-CONTAINING PROTEIN 1"/>
    <property type="match status" value="1"/>
</dbReference>
<accession>A0AA36GUE9</accession>
<dbReference type="InterPro" id="IPR001810">
    <property type="entry name" value="F-box_dom"/>
</dbReference>
<dbReference type="GO" id="GO:0070042">
    <property type="term" value="F:rRNA (uridine-N3-)-methyltransferase activity"/>
    <property type="evidence" value="ECO:0007669"/>
    <property type="project" value="InterPro"/>
</dbReference>
<dbReference type="AlphaFoldDB" id="A0AA36GUE9"/>
<evidence type="ECO:0000313" key="2">
    <source>
        <dbReference type="EMBL" id="CAJ0598365.1"/>
    </source>
</evidence>
<keyword evidence="3" id="KW-1185">Reference proteome</keyword>
<organism evidence="2 3">
    <name type="scientific">Cylicocyclus nassatus</name>
    <name type="common">Nematode worm</name>
    <dbReference type="NCBI Taxonomy" id="53992"/>
    <lineage>
        <taxon>Eukaryota</taxon>
        <taxon>Metazoa</taxon>
        <taxon>Ecdysozoa</taxon>
        <taxon>Nematoda</taxon>
        <taxon>Chromadorea</taxon>
        <taxon>Rhabditida</taxon>
        <taxon>Rhabditina</taxon>
        <taxon>Rhabditomorpha</taxon>
        <taxon>Strongyloidea</taxon>
        <taxon>Strongylidae</taxon>
        <taxon>Cylicocyclus</taxon>
    </lineage>
</organism>
<dbReference type="Pfam" id="PF10354">
    <property type="entry name" value="BMT5-like"/>
    <property type="match status" value="1"/>
</dbReference>
<sequence>MSTSINDLPPEMIVRILQECDILTISRLTAVCKFMRLIIDAHHKALPRRELKSVTVHSDSLTIVRENEGMIGPEEKVKPHGFTSLEQSGNVLAFADVGTFRLDMLTLTDEKSTTWSSFFRTFHTKASSLHFNITVVTTSALLDIVESLCPKSLTIEFEMTEGPLRVPRLCQHHAVQKISALTLLNSNILDECLDTIRIPTVHLQGNTEITGFGLQNVLSDWLAGKRTIKLYEIAARGFVSPSHLFHNIPAEHVEDSDSWLIRRGDDVLMAPSVKRKLDEVLEDHQSIKVRGIDEVEQSAVTTSFCKDWFHAAKSILILGDGNLSFSLAVAECEPNIPITATVLDSESDFEARYPSCANPEKLKKHDNVDLLFKIDATDLPQEWKGRFHYIVMNFPHPGGKTNLRKSRELASAIFRGVGKIMTKETEFYLALAKGQAGVEPNENGSVWSKLLPNHSKDSWQALYLAADEGLLLTDLCTFPSGAFAGYSSSGYKSTSKGFNNSRGAVRMLFKKSPIFTSLSDIVSLKRDREDFHLLRSYFYHDVSFLFSEDIEEGENIVFDLLRELAGSAVIEIREIEELRSMCPDPYLPNRIYRLTWQIVEVAVGKRLCNDLQEQLRGEIQKSIRCRNLPLILT</sequence>
<dbReference type="PANTHER" id="PTHR11538">
    <property type="entry name" value="PHENYLALANYL-TRNA SYNTHETASE"/>
    <property type="match status" value="1"/>
</dbReference>
<dbReference type="SUPFAM" id="SSF81383">
    <property type="entry name" value="F-box domain"/>
    <property type="match status" value="1"/>
</dbReference>
<protein>
    <recommendedName>
        <fullName evidence="1">F-box domain-containing protein</fullName>
    </recommendedName>
</protein>
<dbReference type="InterPro" id="IPR036047">
    <property type="entry name" value="F-box-like_dom_sf"/>
</dbReference>
<evidence type="ECO:0000259" key="1">
    <source>
        <dbReference type="PROSITE" id="PS50181"/>
    </source>
</evidence>
<gene>
    <name evidence="2" type="ORF">CYNAS_LOCUS10348</name>
</gene>
<name>A0AA36GUE9_CYLNA</name>
<dbReference type="GO" id="GO:0005737">
    <property type="term" value="C:cytoplasm"/>
    <property type="evidence" value="ECO:0007669"/>
    <property type="project" value="TreeGrafter"/>
</dbReference>
<dbReference type="GO" id="GO:0070475">
    <property type="term" value="P:rRNA base methylation"/>
    <property type="evidence" value="ECO:0007669"/>
    <property type="project" value="InterPro"/>
</dbReference>
<evidence type="ECO:0000313" key="3">
    <source>
        <dbReference type="Proteomes" id="UP001176961"/>
    </source>
</evidence>
<dbReference type="EMBL" id="CATQJL010000223">
    <property type="protein sequence ID" value="CAJ0598365.1"/>
    <property type="molecule type" value="Genomic_DNA"/>
</dbReference>
<dbReference type="PROSITE" id="PS50181">
    <property type="entry name" value="FBOX"/>
    <property type="match status" value="1"/>
</dbReference>